<dbReference type="GO" id="GO:0043164">
    <property type="term" value="P:Gram-negative-bacterium-type cell wall biogenesis"/>
    <property type="evidence" value="ECO:0007669"/>
    <property type="project" value="TreeGrafter"/>
</dbReference>
<evidence type="ECO:0000313" key="3">
    <source>
        <dbReference type="EMBL" id="AKT37763.1"/>
    </source>
</evidence>
<evidence type="ECO:0000259" key="2">
    <source>
        <dbReference type="Pfam" id="PF02698"/>
    </source>
</evidence>
<feature type="transmembrane region" description="Helical" evidence="1">
    <location>
        <begin position="47"/>
        <end position="67"/>
    </location>
</feature>
<keyword evidence="1" id="KW-0472">Membrane</keyword>
<gene>
    <name evidence="3" type="ORF">CMC5_019050</name>
</gene>
<keyword evidence="4" id="KW-1185">Reference proteome</keyword>
<sequence length="259" mass="28379">MASLGFPISRLVDPVFLLLLLVFAGLWHARAHHGPSATRRVQLGHLAAFAGTVALWLLATPVIASLFTRAVSEHPRDIGPDLASTLPDQRALVVLSASIHADEHGVPPMERLSDAAIERCMGAARIYRTHSFRWVILTGRNADRPREALTHAMADLLETLGVPRNRILFESDALDTKQNARFSARMAQDLGVKLLVVVTSALHAPRSAQHFAATGVPFVMAPVRLDPPPPWRVDGFIPSANALRRSQRAVHELLGRLER</sequence>
<dbReference type="OrthoDB" id="9809813at2"/>
<dbReference type="EMBL" id="CP012159">
    <property type="protein sequence ID" value="AKT37763.1"/>
    <property type="molecule type" value="Genomic_DNA"/>
</dbReference>
<dbReference type="RefSeq" id="WP_050430086.1">
    <property type="nucleotide sequence ID" value="NZ_CP012159.1"/>
</dbReference>
<dbReference type="InterPro" id="IPR014729">
    <property type="entry name" value="Rossmann-like_a/b/a_fold"/>
</dbReference>
<evidence type="ECO:0000313" key="4">
    <source>
        <dbReference type="Proteomes" id="UP000067626"/>
    </source>
</evidence>
<dbReference type="Pfam" id="PF02698">
    <property type="entry name" value="DUF218"/>
    <property type="match status" value="1"/>
</dbReference>
<dbReference type="GO" id="GO:0005886">
    <property type="term" value="C:plasma membrane"/>
    <property type="evidence" value="ECO:0007669"/>
    <property type="project" value="TreeGrafter"/>
</dbReference>
<reference evidence="3 4" key="1">
    <citation type="submission" date="2015-07" db="EMBL/GenBank/DDBJ databases">
        <title>Genome analysis of myxobacterium Chondromyces crocatus Cm c5 reveals a high potential for natural compound synthesis and the genetic basis for the loss of fruiting body formation.</title>
        <authorList>
            <person name="Zaburannyi N."/>
            <person name="Bunk B."/>
            <person name="Maier J."/>
            <person name="Overmann J."/>
            <person name="Mueller R."/>
        </authorList>
    </citation>
    <scope>NUCLEOTIDE SEQUENCE [LARGE SCALE GENOMIC DNA]</scope>
    <source>
        <strain evidence="3 4">Cm c5</strain>
    </source>
</reference>
<dbReference type="PANTHER" id="PTHR30336">
    <property type="entry name" value="INNER MEMBRANE PROTEIN, PROBABLE PERMEASE"/>
    <property type="match status" value="1"/>
</dbReference>
<dbReference type="AlphaFoldDB" id="A0A0K1EB11"/>
<accession>A0A0K1EB11</accession>
<dbReference type="GO" id="GO:0000270">
    <property type="term" value="P:peptidoglycan metabolic process"/>
    <property type="evidence" value="ECO:0007669"/>
    <property type="project" value="TreeGrafter"/>
</dbReference>
<keyword evidence="1" id="KW-1133">Transmembrane helix</keyword>
<dbReference type="PANTHER" id="PTHR30336:SF4">
    <property type="entry name" value="ENVELOPE BIOGENESIS FACTOR ELYC"/>
    <property type="match status" value="1"/>
</dbReference>
<feature type="domain" description="DUF218" evidence="2">
    <location>
        <begin position="91"/>
        <end position="255"/>
    </location>
</feature>
<name>A0A0K1EB11_CHOCO</name>
<dbReference type="Proteomes" id="UP000067626">
    <property type="component" value="Chromosome"/>
</dbReference>
<protein>
    <recommendedName>
        <fullName evidence="2">DUF218 domain-containing protein</fullName>
    </recommendedName>
</protein>
<evidence type="ECO:0000256" key="1">
    <source>
        <dbReference type="SAM" id="Phobius"/>
    </source>
</evidence>
<dbReference type="STRING" id="52.CMC5_019050"/>
<dbReference type="KEGG" id="ccro:CMC5_019050"/>
<organism evidence="3 4">
    <name type="scientific">Chondromyces crocatus</name>
    <dbReference type="NCBI Taxonomy" id="52"/>
    <lineage>
        <taxon>Bacteria</taxon>
        <taxon>Pseudomonadati</taxon>
        <taxon>Myxococcota</taxon>
        <taxon>Polyangia</taxon>
        <taxon>Polyangiales</taxon>
        <taxon>Polyangiaceae</taxon>
        <taxon>Chondromyces</taxon>
    </lineage>
</organism>
<dbReference type="CDD" id="cd06259">
    <property type="entry name" value="YdcF-like"/>
    <property type="match status" value="1"/>
</dbReference>
<keyword evidence="1" id="KW-0812">Transmembrane</keyword>
<proteinExistence type="predicted"/>
<dbReference type="InterPro" id="IPR051599">
    <property type="entry name" value="Cell_Envelope_Assoc"/>
</dbReference>
<dbReference type="Gene3D" id="3.40.50.620">
    <property type="entry name" value="HUPs"/>
    <property type="match status" value="1"/>
</dbReference>
<dbReference type="InterPro" id="IPR003848">
    <property type="entry name" value="DUF218"/>
</dbReference>